<protein>
    <submittedName>
        <fullName evidence="4">Phosphodiester glycosidase family protein</fullName>
    </submittedName>
</protein>
<evidence type="ECO:0000313" key="5">
    <source>
        <dbReference type="Proteomes" id="UP001596119"/>
    </source>
</evidence>
<dbReference type="RefSeq" id="WP_379566630.1">
    <property type="nucleotide sequence ID" value="NZ_JBHSQK010000033.1"/>
</dbReference>
<dbReference type="Pfam" id="PF09992">
    <property type="entry name" value="NAGPA"/>
    <property type="match status" value="1"/>
</dbReference>
<evidence type="ECO:0000259" key="3">
    <source>
        <dbReference type="Pfam" id="PF09992"/>
    </source>
</evidence>
<dbReference type="GO" id="GO:0016798">
    <property type="term" value="F:hydrolase activity, acting on glycosyl bonds"/>
    <property type="evidence" value="ECO:0007669"/>
    <property type="project" value="UniProtKB-KW"/>
</dbReference>
<name>A0ABW1I8H4_9PSEU</name>
<feature type="chain" id="PRO_5045417952" evidence="2">
    <location>
        <begin position="31"/>
        <end position="422"/>
    </location>
</feature>
<evidence type="ECO:0000313" key="4">
    <source>
        <dbReference type="EMBL" id="MFC5949520.1"/>
    </source>
</evidence>
<organism evidence="4 5">
    <name type="scientific">Pseudonocardia lutea</name>
    <dbReference type="NCBI Taxonomy" id="2172015"/>
    <lineage>
        <taxon>Bacteria</taxon>
        <taxon>Bacillati</taxon>
        <taxon>Actinomycetota</taxon>
        <taxon>Actinomycetes</taxon>
        <taxon>Pseudonocardiales</taxon>
        <taxon>Pseudonocardiaceae</taxon>
        <taxon>Pseudonocardia</taxon>
    </lineage>
</organism>
<dbReference type="InterPro" id="IPR018711">
    <property type="entry name" value="NAGPA"/>
</dbReference>
<feature type="region of interest" description="Disordered" evidence="1">
    <location>
        <begin position="316"/>
        <end position="339"/>
    </location>
</feature>
<keyword evidence="4" id="KW-0378">Hydrolase</keyword>
<keyword evidence="2" id="KW-0732">Signal</keyword>
<keyword evidence="5" id="KW-1185">Reference proteome</keyword>
<sequence>MRMGILSTTVGRALVTVGAGLVLLAPAASAEPLPPPPDRPERIVESVGAAVEVAPGVTHRDVTTTTAAGNVMADVVEVDLTVPGVRADLLTPGAVAARAPVKGMADGSGAVAGINGDFFDIGRTSAPAGPAVQDGRFLKAAVPQGRRAAPAVPGAEMDYVFAVGTDGVARVDRLPLRGEVRRTGIERVSYAGPRTEQDTLPIVALNQHAVPVGGIGVFTADWGEVDRARTLCGSDTDRDAPCAADTVEVVVRDGTVTAVRAPGPGRLPPEETALVGREQGAVALRGLKVGDRVSVDYALVPASGVAPRMAVGGSPILRDGAPTERLDDRARAPRSGAGATADGRRMLLVTVDGRQSDSVGATLLQFSNLLRELGLDDAVNLDGGGSSTLAYRDGGAPATTIVNDPSDPSPRLVPNGIGVYSG</sequence>
<comment type="caution">
    <text evidence="4">The sequence shown here is derived from an EMBL/GenBank/DDBJ whole genome shotgun (WGS) entry which is preliminary data.</text>
</comment>
<gene>
    <name evidence="4" type="ORF">ACFQH9_14690</name>
</gene>
<dbReference type="Proteomes" id="UP001596119">
    <property type="component" value="Unassembled WGS sequence"/>
</dbReference>
<feature type="domain" description="Phosphodiester glycosidase" evidence="3">
    <location>
        <begin position="246"/>
        <end position="420"/>
    </location>
</feature>
<evidence type="ECO:0000256" key="2">
    <source>
        <dbReference type="SAM" id="SignalP"/>
    </source>
</evidence>
<feature type="signal peptide" evidence="2">
    <location>
        <begin position="1"/>
        <end position="30"/>
    </location>
</feature>
<accession>A0ABW1I8H4</accession>
<reference evidence="5" key="1">
    <citation type="journal article" date="2019" name="Int. J. Syst. Evol. Microbiol.">
        <title>The Global Catalogue of Microorganisms (GCM) 10K type strain sequencing project: providing services to taxonomists for standard genome sequencing and annotation.</title>
        <authorList>
            <consortium name="The Broad Institute Genomics Platform"/>
            <consortium name="The Broad Institute Genome Sequencing Center for Infectious Disease"/>
            <person name="Wu L."/>
            <person name="Ma J."/>
        </authorList>
    </citation>
    <scope>NUCLEOTIDE SEQUENCE [LARGE SCALE GENOMIC DNA]</scope>
    <source>
        <strain evidence="5">CGMCC 4.7397</strain>
    </source>
</reference>
<proteinExistence type="predicted"/>
<dbReference type="EMBL" id="JBHSQK010000033">
    <property type="protein sequence ID" value="MFC5949520.1"/>
    <property type="molecule type" value="Genomic_DNA"/>
</dbReference>
<evidence type="ECO:0000256" key="1">
    <source>
        <dbReference type="SAM" id="MobiDB-lite"/>
    </source>
</evidence>
<feature type="compositionally biased region" description="Basic and acidic residues" evidence="1">
    <location>
        <begin position="321"/>
        <end position="331"/>
    </location>
</feature>
<keyword evidence="4" id="KW-0326">Glycosidase</keyword>
<dbReference type="PANTHER" id="PTHR40446">
    <property type="entry name" value="N-ACETYLGLUCOSAMINE-1-PHOSPHODIESTER ALPHA-N-ACETYLGLUCOSAMINIDASE"/>
    <property type="match status" value="1"/>
</dbReference>
<dbReference type="PANTHER" id="PTHR40446:SF2">
    <property type="entry name" value="N-ACETYLGLUCOSAMINE-1-PHOSPHODIESTER ALPHA-N-ACETYLGLUCOSAMINIDASE"/>
    <property type="match status" value="1"/>
</dbReference>